<evidence type="ECO:0000313" key="1">
    <source>
        <dbReference type="EMBL" id="ALI24469.1"/>
    </source>
</evidence>
<organism evidence="1 2">
    <name type="scientific">Mycolicibacterium fortuitum</name>
    <name type="common">Mycobacterium fortuitum</name>
    <dbReference type="NCBI Taxonomy" id="1766"/>
    <lineage>
        <taxon>Bacteria</taxon>
        <taxon>Bacillati</taxon>
        <taxon>Actinomycetota</taxon>
        <taxon>Actinomycetes</taxon>
        <taxon>Mycobacteriales</taxon>
        <taxon>Mycobacteriaceae</taxon>
        <taxon>Mycolicibacterium</taxon>
    </lineage>
</organism>
<sequence length="57" mass="6151">MRAELAQFRMRRCSGIAITASPNQASRNRSLRLGQDFAALHNVAQVLIAGIAALEGQ</sequence>
<name>A0A0N9YBX1_MYCFO</name>
<dbReference type="EMBL" id="CP011269">
    <property type="protein sequence ID" value="ALI24469.1"/>
    <property type="molecule type" value="Genomic_DNA"/>
</dbReference>
<accession>A0A0N9YBX1</accession>
<dbReference type="STRING" id="1766.XA26_06080"/>
<dbReference type="AlphaFoldDB" id="A0A0N9YBX1"/>
<gene>
    <name evidence="1" type="ORF">XA26_06080</name>
</gene>
<evidence type="ECO:0000313" key="2">
    <source>
        <dbReference type="Proteomes" id="UP000057134"/>
    </source>
</evidence>
<keyword evidence="2" id="KW-1185">Reference proteome</keyword>
<proteinExistence type="predicted"/>
<dbReference type="KEGG" id="mft:XA26_06080"/>
<reference evidence="1 2" key="1">
    <citation type="journal article" date="2015" name="MBio">
        <title>Enzymatic Degradation of Phenazines Can Generate Energy and Protect Sensitive Organisms from Toxicity.</title>
        <authorList>
            <person name="Costa K.C."/>
            <person name="Bergkessel M."/>
            <person name="Saunders S."/>
            <person name="Korlach J."/>
            <person name="Newman D.K."/>
        </authorList>
    </citation>
    <scope>NUCLEOTIDE SEQUENCE [LARGE SCALE GENOMIC DNA]</scope>
    <source>
        <strain evidence="1 2">CT6</strain>
    </source>
</reference>
<protein>
    <submittedName>
        <fullName evidence="1">Uncharacterized protein</fullName>
    </submittedName>
</protein>
<dbReference type="Proteomes" id="UP000057134">
    <property type="component" value="Chromosome"/>
</dbReference>